<feature type="domain" description="C2H2-type" evidence="9">
    <location>
        <begin position="321"/>
        <end position="348"/>
    </location>
</feature>
<evidence type="ECO:0000256" key="4">
    <source>
        <dbReference type="ARBA" id="ARBA00022833"/>
    </source>
</evidence>
<sequence>MADEEYGLSTPERVEEEVTFDEHDPFDDLSFPIIPKAESTFESKPQISVKHEPTAYEYNSFHQQGPSSFDSSGYGSSSSSSFNTSSSSYFELFRRSEGYSLWENKENYSLSMNAAFSESPQHQSAFSQPKSSFSWNNYAQTYLNHTYFAEPSSPSFYPSGFNNLLVQQSEAKENFDSVSKSSSKRPFICSFANCGKSYTKSGHLIAHERCHMAGFLHDEAQREARFKTVGLSVCLSSSRVKVINCFPTLIITANNCLVADSVRTFVCDELVPLTTPTSGNSHVISQRLSPPPAGYKYCGVAFLRCDQLTRHRREHLMVKPFKCPYCDRNFNRSDHRLVHVRRHAPEERLQPAAEKELLQANTFLPKRKRPRKPLAHAQQCSPSNWI</sequence>
<feature type="domain" description="C2H2-type" evidence="9">
    <location>
        <begin position="187"/>
        <end position="211"/>
    </location>
</feature>
<feature type="region of interest" description="Disordered" evidence="8">
    <location>
        <begin position="1"/>
        <end position="27"/>
    </location>
</feature>
<feature type="compositionally biased region" description="Basic residues" evidence="8">
    <location>
        <begin position="365"/>
        <end position="374"/>
    </location>
</feature>
<keyword evidence="6" id="KW-0804">Transcription</keyword>
<proteinExistence type="predicted"/>
<evidence type="ECO:0000256" key="3">
    <source>
        <dbReference type="ARBA" id="ARBA00022771"/>
    </source>
</evidence>
<dbReference type="PROSITE" id="PS50157">
    <property type="entry name" value="ZINC_FINGER_C2H2_2"/>
    <property type="match status" value="2"/>
</dbReference>
<feature type="compositionally biased region" description="Acidic residues" evidence="8">
    <location>
        <begin position="14"/>
        <end position="27"/>
    </location>
</feature>
<dbReference type="EMBL" id="JBJKFK010000068">
    <property type="protein sequence ID" value="KAL3320211.1"/>
    <property type="molecule type" value="Genomic_DNA"/>
</dbReference>
<reference evidence="10 11" key="1">
    <citation type="submission" date="2024-11" db="EMBL/GenBank/DDBJ databases">
        <title>Adaptive evolution of stress response genes in parasites aligns with host niche diversity.</title>
        <authorList>
            <person name="Hahn C."/>
            <person name="Resl P."/>
        </authorList>
    </citation>
    <scope>NUCLEOTIDE SEQUENCE [LARGE SCALE GENOMIC DNA]</scope>
    <source>
        <strain evidence="10">EGGRZ-B1_66</strain>
        <tissue evidence="10">Body</tissue>
    </source>
</reference>
<dbReference type="Proteomes" id="UP001626550">
    <property type="component" value="Unassembled WGS sequence"/>
</dbReference>
<organism evidence="10 11">
    <name type="scientific">Cichlidogyrus casuarinus</name>
    <dbReference type="NCBI Taxonomy" id="1844966"/>
    <lineage>
        <taxon>Eukaryota</taxon>
        <taxon>Metazoa</taxon>
        <taxon>Spiralia</taxon>
        <taxon>Lophotrochozoa</taxon>
        <taxon>Platyhelminthes</taxon>
        <taxon>Monogenea</taxon>
        <taxon>Monopisthocotylea</taxon>
        <taxon>Dactylogyridea</taxon>
        <taxon>Ancyrocephalidae</taxon>
        <taxon>Cichlidogyrus</taxon>
    </lineage>
</organism>
<dbReference type="Gene3D" id="3.30.160.60">
    <property type="entry name" value="Classic Zinc Finger"/>
    <property type="match status" value="2"/>
</dbReference>
<dbReference type="SMART" id="SM00355">
    <property type="entry name" value="ZnF_C2H2"/>
    <property type="match status" value="3"/>
</dbReference>
<evidence type="ECO:0000256" key="7">
    <source>
        <dbReference type="PROSITE-ProRule" id="PRU00042"/>
    </source>
</evidence>
<comment type="caution">
    <text evidence="10">The sequence shown here is derived from an EMBL/GenBank/DDBJ whole genome shotgun (WGS) entry which is preliminary data.</text>
</comment>
<dbReference type="PANTHER" id="PTHR23235">
    <property type="entry name" value="KRUEPPEL-LIKE TRANSCRIPTION FACTOR"/>
    <property type="match status" value="1"/>
</dbReference>
<dbReference type="GO" id="GO:0008270">
    <property type="term" value="F:zinc ion binding"/>
    <property type="evidence" value="ECO:0007669"/>
    <property type="project" value="UniProtKB-KW"/>
</dbReference>
<evidence type="ECO:0000256" key="5">
    <source>
        <dbReference type="ARBA" id="ARBA00023015"/>
    </source>
</evidence>
<evidence type="ECO:0000256" key="6">
    <source>
        <dbReference type="ARBA" id="ARBA00023163"/>
    </source>
</evidence>
<dbReference type="SUPFAM" id="SSF57667">
    <property type="entry name" value="beta-beta-alpha zinc fingers"/>
    <property type="match status" value="2"/>
</dbReference>
<feature type="region of interest" description="Disordered" evidence="8">
    <location>
        <begin position="363"/>
        <end position="386"/>
    </location>
</feature>
<keyword evidence="4" id="KW-0862">Zinc</keyword>
<evidence type="ECO:0000313" key="10">
    <source>
        <dbReference type="EMBL" id="KAL3320211.1"/>
    </source>
</evidence>
<protein>
    <recommendedName>
        <fullName evidence="9">C2H2-type domain-containing protein</fullName>
    </recommendedName>
</protein>
<evidence type="ECO:0000259" key="9">
    <source>
        <dbReference type="PROSITE" id="PS50157"/>
    </source>
</evidence>
<keyword evidence="5" id="KW-0805">Transcription regulation</keyword>
<evidence type="ECO:0000256" key="2">
    <source>
        <dbReference type="ARBA" id="ARBA00022737"/>
    </source>
</evidence>
<name>A0ABD2QNZ5_9PLAT</name>
<evidence type="ECO:0000313" key="11">
    <source>
        <dbReference type="Proteomes" id="UP001626550"/>
    </source>
</evidence>
<dbReference type="PANTHER" id="PTHR23235:SF49">
    <property type="entry name" value="WILMS TUMOR PROTEIN"/>
    <property type="match status" value="1"/>
</dbReference>
<keyword evidence="3 7" id="KW-0863">Zinc-finger</keyword>
<gene>
    <name evidence="10" type="ORF">Ciccas_001097</name>
</gene>
<evidence type="ECO:0000256" key="8">
    <source>
        <dbReference type="SAM" id="MobiDB-lite"/>
    </source>
</evidence>
<dbReference type="PROSITE" id="PS00028">
    <property type="entry name" value="ZINC_FINGER_C2H2_1"/>
    <property type="match status" value="2"/>
</dbReference>
<dbReference type="Pfam" id="PF00096">
    <property type="entry name" value="zf-C2H2"/>
    <property type="match status" value="1"/>
</dbReference>
<keyword evidence="2" id="KW-0677">Repeat</keyword>
<dbReference type="FunFam" id="3.30.160.60:FF:000032">
    <property type="entry name" value="Krueppel-like factor 4"/>
    <property type="match status" value="1"/>
</dbReference>
<accession>A0ABD2QNZ5</accession>
<evidence type="ECO:0000256" key="1">
    <source>
        <dbReference type="ARBA" id="ARBA00022723"/>
    </source>
</evidence>
<dbReference type="InterPro" id="IPR013087">
    <property type="entry name" value="Znf_C2H2_type"/>
</dbReference>
<dbReference type="AlphaFoldDB" id="A0ABD2QNZ5"/>
<keyword evidence="11" id="KW-1185">Reference proteome</keyword>
<dbReference type="InterPro" id="IPR036236">
    <property type="entry name" value="Znf_C2H2_sf"/>
</dbReference>
<keyword evidence="1" id="KW-0479">Metal-binding</keyword>